<comment type="subcellular location">
    <subcellularLocation>
        <location evidence="2">Cell membrane</location>
    </subcellularLocation>
</comment>
<dbReference type="PRINTS" id="PR00344">
    <property type="entry name" value="BCTRLSENSOR"/>
</dbReference>
<dbReference type="Gene3D" id="1.10.287.130">
    <property type="match status" value="1"/>
</dbReference>
<keyword evidence="16" id="KW-1185">Reference proteome</keyword>
<feature type="modified residue" description="4-aspartylphosphate" evidence="12">
    <location>
        <position position="468"/>
    </location>
</feature>
<dbReference type="InterPro" id="IPR003018">
    <property type="entry name" value="GAF"/>
</dbReference>
<dbReference type="SUPFAM" id="SSF55781">
    <property type="entry name" value="GAF domain-like"/>
    <property type="match status" value="1"/>
</dbReference>
<dbReference type="PANTHER" id="PTHR43047">
    <property type="entry name" value="TWO-COMPONENT HISTIDINE PROTEIN KINASE"/>
    <property type="match status" value="1"/>
</dbReference>
<dbReference type="InterPro" id="IPR005467">
    <property type="entry name" value="His_kinase_dom"/>
</dbReference>
<dbReference type="OrthoDB" id="9812358at2"/>
<evidence type="ECO:0000256" key="9">
    <source>
        <dbReference type="ARBA" id="ARBA00022840"/>
    </source>
</evidence>
<dbReference type="PANTHER" id="PTHR43047:SF66">
    <property type="entry name" value="HISKA"/>
    <property type="match status" value="1"/>
</dbReference>
<dbReference type="Pfam" id="PF01590">
    <property type="entry name" value="GAF"/>
    <property type="match status" value="1"/>
</dbReference>
<dbReference type="RefSeq" id="WP_124028527.1">
    <property type="nucleotide sequence ID" value="NZ_JBHRSN010000007.1"/>
</dbReference>
<dbReference type="InterPro" id="IPR036097">
    <property type="entry name" value="HisK_dim/P_sf"/>
</dbReference>
<dbReference type="SMART" id="SM00387">
    <property type="entry name" value="HATPase_c"/>
    <property type="match status" value="1"/>
</dbReference>
<dbReference type="SUPFAM" id="SSF55874">
    <property type="entry name" value="ATPase domain of HSP90 chaperone/DNA topoisomerase II/histidine kinase"/>
    <property type="match status" value="1"/>
</dbReference>
<gene>
    <name evidence="15" type="ORF">DRW07_13890</name>
</gene>
<dbReference type="InterPro" id="IPR029016">
    <property type="entry name" value="GAF-like_dom_sf"/>
</dbReference>
<evidence type="ECO:0000256" key="3">
    <source>
        <dbReference type="ARBA" id="ARBA00012438"/>
    </source>
</evidence>
<dbReference type="CDD" id="cd00082">
    <property type="entry name" value="HisKA"/>
    <property type="match status" value="1"/>
</dbReference>
<keyword evidence="9" id="KW-0067">ATP-binding</keyword>
<dbReference type="GO" id="GO:0009927">
    <property type="term" value="F:histidine phosphotransfer kinase activity"/>
    <property type="evidence" value="ECO:0007669"/>
    <property type="project" value="TreeGrafter"/>
</dbReference>
<dbReference type="GO" id="GO:0005524">
    <property type="term" value="F:ATP binding"/>
    <property type="evidence" value="ECO:0007669"/>
    <property type="project" value="UniProtKB-KW"/>
</dbReference>
<evidence type="ECO:0000256" key="1">
    <source>
        <dbReference type="ARBA" id="ARBA00000085"/>
    </source>
</evidence>
<dbReference type="CDD" id="cd17546">
    <property type="entry name" value="REC_hyHK_CKI1_RcsC-like"/>
    <property type="match status" value="1"/>
</dbReference>
<dbReference type="Pfam" id="PF00512">
    <property type="entry name" value="HisKA"/>
    <property type="match status" value="1"/>
</dbReference>
<dbReference type="SMART" id="SM00065">
    <property type="entry name" value="GAF"/>
    <property type="match status" value="1"/>
</dbReference>
<dbReference type="GO" id="GO:0005886">
    <property type="term" value="C:plasma membrane"/>
    <property type="evidence" value="ECO:0007669"/>
    <property type="project" value="UniProtKB-SubCell"/>
</dbReference>
<keyword evidence="4" id="KW-1003">Cell membrane</keyword>
<dbReference type="InterPro" id="IPR003661">
    <property type="entry name" value="HisK_dim/P_dom"/>
</dbReference>
<dbReference type="EC" id="2.7.13.3" evidence="3"/>
<keyword evidence="8 15" id="KW-0418">Kinase</keyword>
<evidence type="ECO:0000256" key="12">
    <source>
        <dbReference type="PROSITE-ProRule" id="PRU00169"/>
    </source>
</evidence>
<dbReference type="AlphaFoldDB" id="A0A3N5Y0A9"/>
<dbReference type="SMART" id="SM00448">
    <property type="entry name" value="REC"/>
    <property type="match status" value="1"/>
</dbReference>
<dbReference type="InterPro" id="IPR011006">
    <property type="entry name" value="CheY-like_superfamily"/>
</dbReference>
<keyword evidence="5 12" id="KW-0597">Phosphoprotein</keyword>
<keyword evidence="11" id="KW-0472">Membrane</keyword>
<dbReference type="Pfam" id="PF00072">
    <property type="entry name" value="Response_reg"/>
    <property type="match status" value="1"/>
</dbReference>
<dbReference type="InterPro" id="IPR001789">
    <property type="entry name" value="Sig_transdc_resp-reg_receiver"/>
</dbReference>
<comment type="caution">
    <text evidence="15">The sequence shown here is derived from an EMBL/GenBank/DDBJ whole genome shotgun (WGS) entry which is preliminary data.</text>
</comment>
<dbReference type="PROSITE" id="PS50110">
    <property type="entry name" value="RESPONSE_REGULATORY"/>
    <property type="match status" value="1"/>
</dbReference>
<evidence type="ECO:0000256" key="2">
    <source>
        <dbReference type="ARBA" id="ARBA00004236"/>
    </source>
</evidence>
<evidence type="ECO:0000256" key="5">
    <source>
        <dbReference type="ARBA" id="ARBA00022553"/>
    </source>
</evidence>
<sequence length="536" mass="59519">MQEAAIPKDEKARLEALYRYNILDTKDEEAFDELTQLASTLCETPIALISLVDPKRQWFKSRVGLDAKETPRNIAFCSHAIHERDIFEIPDTLKDNRFFDNPLVTGPPHIRFYAGTQLVTPQGHAIGTLCTISDKPKRLSADQKRALKILGNAVISQLELRLKNAELSKANERKTEFLSDISHELRTPLNAIISLSQLMIEQGDDFHLPDKFKQHLMHIDFSGKRLLSLVNSVLDLSKIEAGKMELHPSLIDTKDFFSSIHGMMKATADAAQVGFNVNVAQTLPAQIYIDEVKLSQIIMNLLSNAIKFTPKGNLVSLAVTSESDVLTIQVCDQGVGIAQKDLPLLFDKFKQVSIHRTIEGTGLGLPITKLLIELMGGNIDIQSQVGKGTQASVTLPVEPVLMCNYEHKPARPKINKQAKILVVEDNLINQEVAKAVFESLSLNMEFADDGEQGVEKAKGNHYDIIFMDLHLPGISGWDAAEQIHKYNKDIPIVALSADAFSNAPDKYKSKGIVDFLTKPINKVHLTRVLEKIIPAG</sequence>
<name>A0A3N5Y0A9_9ALTE</name>
<dbReference type="InterPro" id="IPR004358">
    <property type="entry name" value="Sig_transdc_His_kin-like_C"/>
</dbReference>
<evidence type="ECO:0000256" key="4">
    <source>
        <dbReference type="ARBA" id="ARBA00022475"/>
    </source>
</evidence>
<dbReference type="SUPFAM" id="SSF52172">
    <property type="entry name" value="CheY-like"/>
    <property type="match status" value="1"/>
</dbReference>
<dbReference type="SUPFAM" id="SSF47384">
    <property type="entry name" value="Homodimeric domain of signal transducing histidine kinase"/>
    <property type="match status" value="1"/>
</dbReference>
<dbReference type="Gene3D" id="3.30.565.10">
    <property type="entry name" value="Histidine kinase-like ATPase, C-terminal domain"/>
    <property type="match status" value="1"/>
</dbReference>
<dbReference type="EMBL" id="RPOK01000004">
    <property type="protein sequence ID" value="RPJ65896.1"/>
    <property type="molecule type" value="Genomic_DNA"/>
</dbReference>
<evidence type="ECO:0000256" key="6">
    <source>
        <dbReference type="ARBA" id="ARBA00022679"/>
    </source>
</evidence>
<dbReference type="Proteomes" id="UP000275281">
    <property type="component" value="Unassembled WGS sequence"/>
</dbReference>
<feature type="domain" description="Histidine kinase" evidence="13">
    <location>
        <begin position="180"/>
        <end position="399"/>
    </location>
</feature>
<dbReference type="Pfam" id="PF02518">
    <property type="entry name" value="HATPase_c"/>
    <property type="match status" value="1"/>
</dbReference>
<keyword evidence="6" id="KW-0808">Transferase</keyword>
<keyword evidence="7" id="KW-0547">Nucleotide-binding</keyword>
<protein>
    <recommendedName>
        <fullName evidence="3">histidine kinase</fullName>
        <ecNumber evidence="3">2.7.13.3</ecNumber>
    </recommendedName>
</protein>
<evidence type="ECO:0000313" key="15">
    <source>
        <dbReference type="EMBL" id="RPJ65896.1"/>
    </source>
</evidence>
<dbReference type="InterPro" id="IPR036890">
    <property type="entry name" value="HATPase_C_sf"/>
</dbReference>
<evidence type="ECO:0000256" key="8">
    <source>
        <dbReference type="ARBA" id="ARBA00022777"/>
    </source>
</evidence>
<proteinExistence type="predicted"/>
<evidence type="ECO:0000313" key="16">
    <source>
        <dbReference type="Proteomes" id="UP000275281"/>
    </source>
</evidence>
<evidence type="ECO:0000256" key="10">
    <source>
        <dbReference type="ARBA" id="ARBA00023012"/>
    </source>
</evidence>
<dbReference type="CDD" id="cd16922">
    <property type="entry name" value="HATPase_EvgS-ArcB-TorS-like"/>
    <property type="match status" value="1"/>
</dbReference>
<organism evidence="15 16">
    <name type="scientific">Alteromonas sediminis</name>
    <dbReference type="NCBI Taxonomy" id="2259342"/>
    <lineage>
        <taxon>Bacteria</taxon>
        <taxon>Pseudomonadati</taxon>
        <taxon>Pseudomonadota</taxon>
        <taxon>Gammaproteobacteria</taxon>
        <taxon>Alteromonadales</taxon>
        <taxon>Alteromonadaceae</taxon>
        <taxon>Alteromonas/Salinimonas group</taxon>
        <taxon>Alteromonas</taxon>
    </lineage>
</organism>
<accession>A0A3N5Y0A9</accession>
<comment type="catalytic activity">
    <reaction evidence="1">
        <text>ATP + protein L-histidine = ADP + protein N-phospho-L-histidine.</text>
        <dbReference type="EC" id="2.7.13.3"/>
    </reaction>
</comment>
<dbReference type="Gene3D" id="3.30.450.40">
    <property type="match status" value="1"/>
</dbReference>
<dbReference type="FunFam" id="3.30.565.10:FF:000023">
    <property type="entry name" value="PAS domain-containing sensor histidine kinase"/>
    <property type="match status" value="1"/>
</dbReference>
<dbReference type="Gene3D" id="3.40.50.2300">
    <property type="match status" value="1"/>
</dbReference>
<dbReference type="PROSITE" id="PS50109">
    <property type="entry name" value="HIS_KIN"/>
    <property type="match status" value="1"/>
</dbReference>
<evidence type="ECO:0000256" key="7">
    <source>
        <dbReference type="ARBA" id="ARBA00022741"/>
    </source>
</evidence>
<dbReference type="GO" id="GO:0000155">
    <property type="term" value="F:phosphorelay sensor kinase activity"/>
    <property type="evidence" value="ECO:0007669"/>
    <property type="project" value="InterPro"/>
</dbReference>
<dbReference type="SMART" id="SM00388">
    <property type="entry name" value="HisKA"/>
    <property type="match status" value="1"/>
</dbReference>
<reference evidence="15 16" key="1">
    <citation type="submission" date="2018-11" db="EMBL/GenBank/DDBJ databases">
        <authorList>
            <person name="Ye M.-Q."/>
            <person name="Du Z.-J."/>
        </authorList>
    </citation>
    <scope>NUCLEOTIDE SEQUENCE [LARGE SCALE GENOMIC DNA]</scope>
    <source>
        <strain evidence="15 16">U0105</strain>
    </source>
</reference>
<evidence type="ECO:0000259" key="14">
    <source>
        <dbReference type="PROSITE" id="PS50110"/>
    </source>
</evidence>
<evidence type="ECO:0000259" key="13">
    <source>
        <dbReference type="PROSITE" id="PS50109"/>
    </source>
</evidence>
<dbReference type="InterPro" id="IPR003594">
    <property type="entry name" value="HATPase_dom"/>
</dbReference>
<keyword evidence="10" id="KW-0902">Two-component regulatory system</keyword>
<feature type="domain" description="Response regulatory" evidence="14">
    <location>
        <begin position="419"/>
        <end position="533"/>
    </location>
</feature>
<evidence type="ECO:0000256" key="11">
    <source>
        <dbReference type="ARBA" id="ARBA00023136"/>
    </source>
</evidence>